<evidence type="ECO:0000313" key="5">
    <source>
        <dbReference type="EMBL" id="CDO73671.1"/>
    </source>
</evidence>
<dbReference type="OMA" id="CPIHPDD"/>
<sequence length="774" mass="84877">MTRQLRTRASRPNYAALLGMSTQDETGAGPSGTTAEELDDNSGSDFAAEADAVELAEDDDDMDPDDAASEYEEESLIKKRKRSAASTRENSVLNYGSASAVYRARKTPAKATPRRSVAILPGISMSTSRSTHALPSSHHRHRAIGVYKKGGKIERLAEPPKLFGPETTTVTNAWASDELISSRVNKSWGYNVGPGPLWELAEDRGWFKEAHSTPKITERELRPRVHEGVAVTSYHVISFSDATAYLPTDVGATEEGTLKPSPPVACSFGQYGRQIRREVKMFEALRMSEFFPEKEAHVFNAGAPVWGLDWCPIHPDDRPHHRYKQYLAVAPFPSKTYAPMIGTRVQRPRPASIQIWSLCPAQDQMDHMNVDDSVTQGGDLAVAERAGEMQCEMVLCINSGPAFELKWCPLPSNDPVRGTGDRTQTQRKLGIIGGTFEDGSLSFFAVPDPSTTQCATEHSANQPIIVKLSEPLLRIELEETSCWSFDWANSEIVAIGCTNGSIAVYNVGDAFAGKAAGDNQPLFPTHYFMAHQSAIRSLAWIRAPAISASGELTSDNPTVIASGGYDGVECVTDIRDISPNVINRTRDVVTAMEFSTYTGSAVTIDHENMIKAYSLSPSMLGRGHTILEPNGPIWPFLEHKIYQLDYSRSTGEYRMLENLLPQVRLIVYVETICNACSFLVQETQNRTNATRQNKSVPGGTGAWPPEVGVHRVAWNDRNGLARTPLLASATGSGLCRVDWLMGRWVKEPLPYTGIEGIRGEMAGTFVEDDDGDSD</sequence>
<evidence type="ECO:0000256" key="3">
    <source>
        <dbReference type="ARBA" id="ARBA00023242"/>
    </source>
</evidence>
<protein>
    <submittedName>
        <fullName evidence="5">Uncharacterized protein</fullName>
    </submittedName>
</protein>
<accession>A0A060SHJ7</accession>
<proteinExistence type="predicted"/>
<dbReference type="STRING" id="5643.A0A060SHJ7"/>
<comment type="subcellular location">
    <subcellularLocation>
        <location evidence="1">Nucleus</location>
    </subcellularLocation>
</comment>
<dbReference type="GO" id="GO:0005634">
    <property type="term" value="C:nucleus"/>
    <property type="evidence" value="ECO:0007669"/>
    <property type="project" value="UniProtKB-SubCell"/>
</dbReference>
<dbReference type="GO" id="GO:0006383">
    <property type="term" value="P:transcription by RNA polymerase III"/>
    <property type="evidence" value="ECO:0007669"/>
    <property type="project" value="TreeGrafter"/>
</dbReference>
<dbReference type="PANTHER" id="PTHR15052:SF2">
    <property type="entry name" value="GENERAL TRANSCRIPTION FACTOR 3C POLYPEPTIDE 2"/>
    <property type="match status" value="1"/>
</dbReference>
<dbReference type="EMBL" id="CCBP010000122">
    <property type="protein sequence ID" value="CDO73671.1"/>
    <property type="molecule type" value="Genomic_DNA"/>
</dbReference>
<dbReference type="GO" id="GO:0000127">
    <property type="term" value="C:transcription factor TFIIIC complex"/>
    <property type="evidence" value="ECO:0007669"/>
    <property type="project" value="TreeGrafter"/>
</dbReference>
<feature type="compositionally biased region" description="Acidic residues" evidence="4">
    <location>
        <begin position="51"/>
        <end position="74"/>
    </location>
</feature>
<dbReference type="PANTHER" id="PTHR15052">
    <property type="entry name" value="RNA POLYMERASE III TRANSCRIPTION INITIATION FACTOR COMPLEX SUBUNIT"/>
    <property type="match status" value="1"/>
</dbReference>
<reference evidence="5" key="1">
    <citation type="submission" date="2014-01" db="EMBL/GenBank/DDBJ databases">
        <title>The genome of the white-rot fungus Pycnoporus cinnabarinus: a basidiomycete model with a versatile arsenal for lignocellulosic biomass breakdown.</title>
        <authorList>
            <person name="Levasseur A."/>
            <person name="Lomascolo A."/>
            <person name="Ruiz-Duenas F.J."/>
            <person name="Uzan E."/>
            <person name="Piumi F."/>
            <person name="Kues U."/>
            <person name="Ram A.F.J."/>
            <person name="Murat C."/>
            <person name="Haon M."/>
            <person name="Benoit I."/>
            <person name="Arfi Y."/>
            <person name="Chevret D."/>
            <person name="Drula E."/>
            <person name="Kwon M.J."/>
            <person name="Gouret P."/>
            <person name="Lesage-Meessen L."/>
            <person name="Lombard V."/>
            <person name="Mariette J."/>
            <person name="Noirot C."/>
            <person name="Park J."/>
            <person name="Patyshakuliyeva A."/>
            <person name="Wieneger R.A.B."/>
            <person name="Wosten H.A.B."/>
            <person name="Martin F."/>
            <person name="Coutinho P.M."/>
            <person name="de Vries R."/>
            <person name="Martinez A.T."/>
            <person name="Klopp C."/>
            <person name="Pontarotti P."/>
            <person name="Henrissat B."/>
            <person name="Record E."/>
        </authorList>
    </citation>
    <scope>NUCLEOTIDE SEQUENCE [LARGE SCALE GENOMIC DNA]</scope>
    <source>
        <strain evidence="5">BRFM137</strain>
    </source>
</reference>
<evidence type="ECO:0000256" key="2">
    <source>
        <dbReference type="ARBA" id="ARBA00023163"/>
    </source>
</evidence>
<dbReference type="InterPro" id="IPR036322">
    <property type="entry name" value="WD40_repeat_dom_sf"/>
</dbReference>
<dbReference type="AlphaFoldDB" id="A0A060SHJ7"/>
<organism evidence="5 6">
    <name type="scientific">Pycnoporus cinnabarinus</name>
    <name type="common">Cinnabar-red polypore</name>
    <name type="synonym">Trametes cinnabarina</name>
    <dbReference type="NCBI Taxonomy" id="5643"/>
    <lineage>
        <taxon>Eukaryota</taxon>
        <taxon>Fungi</taxon>
        <taxon>Dikarya</taxon>
        <taxon>Basidiomycota</taxon>
        <taxon>Agaricomycotina</taxon>
        <taxon>Agaricomycetes</taxon>
        <taxon>Polyporales</taxon>
        <taxon>Polyporaceae</taxon>
        <taxon>Trametes</taxon>
    </lineage>
</organism>
<feature type="region of interest" description="Disordered" evidence="4">
    <location>
        <begin position="1"/>
        <end position="89"/>
    </location>
</feature>
<dbReference type="InterPro" id="IPR015943">
    <property type="entry name" value="WD40/YVTN_repeat-like_dom_sf"/>
</dbReference>
<gene>
    <name evidence="5" type="ORF">BN946_scf185014.g141</name>
</gene>
<keyword evidence="6" id="KW-1185">Reference proteome</keyword>
<dbReference type="SUPFAM" id="SSF50978">
    <property type="entry name" value="WD40 repeat-like"/>
    <property type="match status" value="1"/>
</dbReference>
<dbReference type="Proteomes" id="UP000029665">
    <property type="component" value="Unassembled WGS sequence"/>
</dbReference>
<dbReference type="Gene3D" id="2.130.10.10">
    <property type="entry name" value="YVTN repeat-like/Quinoprotein amine dehydrogenase"/>
    <property type="match status" value="1"/>
</dbReference>
<keyword evidence="3" id="KW-0539">Nucleus</keyword>
<name>A0A060SHJ7_PYCCI</name>
<evidence type="ECO:0000256" key="4">
    <source>
        <dbReference type="SAM" id="MobiDB-lite"/>
    </source>
</evidence>
<evidence type="ECO:0000313" key="6">
    <source>
        <dbReference type="Proteomes" id="UP000029665"/>
    </source>
</evidence>
<dbReference type="HOGENOM" id="CLU_019415_0_0_1"/>
<dbReference type="InterPro" id="IPR052416">
    <property type="entry name" value="GTF3C_component"/>
</dbReference>
<evidence type="ECO:0000256" key="1">
    <source>
        <dbReference type="ARBA" id="ARBA00004123"/>
    </source>
</evidence>
<keyword evidence="2" id="KW-0804">Transcription</keyword>
<dbReference type="OrthoDB" id="4703at2759"/>
<comment type="caution">
    <text evidence="5">The sequence shown here is derived from an EMBL/GenBank/DDBJ whole genome shotgun (WGS) entry which is preliminary data.</text>
</comment>